<dbReference type="GO" id="GO:0016705">
    <property type="term" value="F:oxidoreductase activity, acting on paired donors, with incorporation or reduction of molecular oxygen"/>
    <property type="evidence" value="ECO:0007669"/>
    <property type="project" value="InterPro"/>
</dbReference>
<organism evidence="1 2">
    <name type="scientific">Rubroshorea leprosula</name>
    <dbReference type="NCBI Taxonomy" id="152421"/>
    <lineage>
        <taxon>Eukaryota</taxon>
        <taxon>Viridiplantae</taxon>
        <taxon>Streptophyta</taxon>
        <taxon>Embryophyta</taxon>
        <taxon>Tracheophyta</taxon>
        <taxon>Spermatophyta</taxon>
        <taxon>Magnoliopsida</taxon>
        <taxon>eudicotyledons</taxon>
        <taxon>Gunneridae</taxon>
        <taxon>Pentapetalae</taxon>
        <taxon>rosids</taxon>
        <taxon>malvids</taxon>
        <taxon>Malvales</taxon>
        <taxon>Dipterocarpaceae</taxon>
        <taxon>Rubroshorea</taxon>
    </lineage>
</organism>
<dbReference type="EMBL" id="BPVZ01000032">
    <property type="protein sequence ID" value="GKV10299.1"/>
    <property type="molecule type" value="Genomic_DNA"/>
</dbReference>
<proteinExistence type="predicted"/>
<dbReference type="Gene3D" id="1.10.630.10">
    <property type="entry name" value="Cytochrome P450"/>
    <property type="match status" value="1"/>
</dbReference>
<name>A0AAV5J6R8_9ROSI</name>
<dbReference type="InterPro" id="IPR001128">
    <property type="entry name" value="Cyt_P450"/>
</dbReference>
<reference evidence="1 2" key="1">
    <citation type="journal article" date="2021" name="Commun. Biol.">
        <title>The genome of Shorea leprosula (Dipterocarpaceae) highlights the ecological relevance of drought in aseasonal tropical rainforests.</title>
        <authorList>
            <person name="Ng K.K.S."/>
            <person name="Kobayashi M.J."/>
            <person name="Fawcett J.A."/>
            <person name="Hatakeyama M."/>
            <person name="Paape T."/>
            <person name="Ng C.H."/>
            <person name="Ang C.C."/>
            <person name="Tnah L.H."/>
            <person name="Lee C.T."/>
            <person name="Nishiyama T."/>
            <person name="Sese J."/>
            <person name="O'Brien M.J."/>
            <person name="Copetti D."/>
            <person name="Mohd Noor M.I."/>
            <person name="Ong R.C."/>
            <person name="Putra M."/>
            <person name="Sireger I.Z."/>
            <person name="Indrioko S."/>
            <person name="Kosugi Y."/>
            <person name="Izuno A."/>
            <person name="Isagi Y."/>
            <person name="Lee S.L."/>
            <person name="Shimizu K.K."/>
        </authorList>
    </citation>
    <scope>NUCLEOTIDE SEQUENCE [LARGE SCALE GENOMIC DNA]</scope>
    <source>
        <strain evidence="1">214</strain>
    </source>
</reference>
<dbReference type="PANTHER" id="PTHR24299">
    <property type="entry name" value="CYTOCHROME P450 FAMILY 1"/>
    <property type="match status" value="1"/>
</dbReference>
<keyword evidence="2" id="KW-1185">Reference proteome</keyword>
<dbReference type="PRINTS" id="PR00463">
    <property type="entry name" value="EP450I"/>
</dbReference>
<dbReference type="Proteomes" id="UP001054252">
    <property type="component" value="Unassembled WGS sequence"/>
</dbReference>
<evidence type="ECO:0000313" key="1">
    <source>
        <dbReference type="EMBL" id="GKV10299.1"/>
    </source>
</evidence>
<evidence type="ECO:0000313" key="2">
    <source>
        <dbReference type="Proteomes" id="UP001054252"/>
    </source>
</evidence>
<dbReference type="Pfam" id="PF00067">
    <property type="entry name" value="p450"/>
    <property type="match status" value="1"/>
</dbReference>
<dbReference type="InterPro" id="IPR002401">
    <property type="entry name" value="Cyt_P450_E_grp-I"/>
</dbReference>
<dbReference type="InterPro" id="IPR036396">
    <property type="entry name" value="Cyt_P450_sf"/>
</dbReference>
<sequence length="123" mass="14030">MEVSSFFYLLLFFLYFLIKRFFQENRGFPPSPALPLPIFGHLHLLKRPLHRTFARLSKQHGHVLFLRFGSRPVVVVSSPSAAEECFTKNDLVFANRPRLLAENTSVTIIPPFSGPLTEITGET</sequence>
<evidence type="ECO:0008006" key="3">
    <source>
        <dbReference type="Google" id="ProtNLM"/>
    </source>
</evidence>
<dbReference type="GO" id="GO:0020037">
    <property type="term" value="F:heme binding"/>
    <property type="evidence" value="ECO:0007669"/>
    <property type="project" value="InterPro"/>
</dbReference>
<dbReference type="AlphaFoldDB" id="A0AAV5J6R8"/>
<dbReference type="GO" id="GO:0004497">
    <property type="term" value="F:monooxygenase activity"/>
    <property type="evidence" value="ECO:0007669"/>
    <property type="project" value="InterPro"/>
</dbReference>
<gene>
    <name evidence="1" type="ORF">SLEP1_g21688</name>
</gene>
<accession>A0AAV5J6R8</accession>
<protein>
    <recommendedName>
        <fullName evidence="3">Cytochrome P450</fullName>
    </recommendedName>
</protein>
<dbReference type="SUPFAM" id="SSF48264">
    <property type="entry name" value="Cytochrome P450"/>
    <property type="match status" value="1"/>
</dbReference>
<comment type="caution">
    <text evidence="1">The sequence shown here is derived from an EMBL/GenBank/DDBJ whole genome shotgun (WGS) entry which is preliminary data.</text>
</comment>
<dbReference type="GO" id="GO:0005506">
    <property type="term" value="F:iron ion binding"/>
    <property type="evidence" value="ECO:0007669"/>
    <property type="project" value="InterPro"/>
</dbReference>
<dbReference type="PANTHER" id="PTHR24299:SF63">
    <property type="entry name" value="ISOFLAVONE 2'-HYDROXYLASE"/>
    <property type="match status" value="1"/>
</dbReference>